<accession>R4RNS1</accession>
<dbReference type="PATRIC" id="fig|980422.3.peg.1027"/>
<evidence type="ECO:0000313" key="1">
    <source>
        <dbReference type="EMBL" id="AGL91025.1"/>
    </source>
</evidence>
<reference evidence="1 2" key="1">
    <citation type="journal article" date="2013" name="BMC Genomics">
        <title>Comparison of the complete genome sequence of two closely related isolates of 'Candidatus Phytoplasma australiense' reveals genome plasticity.</title>
        <authorList>
            <person name="Andersen M.T."/>
            <person name="Liefting L.W."/>
            <person name="Havukkala I."/>
            <person name="Beever R.E."/>
        </authorList>
    </citation>
    <scope>NUCLEOTIDE SEQUENCE [LARGE SCALE GENOMIC DNA]</scope>
    <source>
        <strain evidence="1 2">NZSb11</strain>
    </source>
</reference>
<dbReference type="EMBL" id="CP002548">
    <property type="protein sequence ID" value="AGL91025.1"/>
    <property type="molecule type" value="Genomic_DNA"/>
</dbReference>
<name>R4RNS1_PHYAS</name>
<organism evidence="1 2">
    <name type="scientific">Strawberry lethal yellows phytoplasma (CPA) str. NZSb11</name>
    <dbReference type="NCBI Taxonomy" id="980422"/>
    <lineage>
        <taxon>Bacteria</taxon>
        <taxon>Bacillati</taxon>
        <taxon>Mycoplasmatota</taxon>
        <taxon>Mollicutes</taxon>
        <taxon>Acholeplasmatales</taxon>
        <taxon>Acholeplasmataceae</taxon>
        <taxon>Candidatus Phytoplasma</taxon>
        <taxon>16SrXII (Stolbur group)</taxon>
    </lineage>
</organism>
<sequence length="42" mass="5088">MKNPNYKTKFLIFPIFNYIKPKFFFLNNAKLTTKDQKNTSRS</sequence>
<dbReference type="KEGG" id="nzs:SLY_1119"/>
<protein>
    <submittedName>
        <fullName evidence="1">Uncharacterized protein</fullName>
    </submittedName>
</protein>
<evidence type="ECO:0000313" key="2">
    <source>
        <dbReference type="Proteomes" id="UP000013941"/>
    </source>
</evidence>
<dbReference type="AlphaFoldDB" id="R4RNS1"/>
<keyword evidence="2" id="KW-1185">Reference proteome</keyword>
<gene>
    <name evidence="1" type="ORF">SLY_1119</name>
</gene>
<dbReference type="HOGENOM" id="CLU_3258508_0_0_14"/>
<proteinExistence type="predicted"/>
<dbReference type="Proteomes" id="UP000013941">
    <property type="component" value="Chromosome"/>
</dbReference>